<evidence type="ECO:0000256" key="9">
    <source>
        <dbReference type="SAM" id="Coils"/>
    </source>
</evidence>
<dbReference type="EMBL" id="VTER01000006">
    <property type="protein sequence ID" value="TYS47954.1"/>
    <property type="molecule type" value="Genomic_DNA"/>
</dbReference>
<dbReference type="PRINTS" id="PR00344">
    <property type="entry name" value="BCTRLSENSOR"/>
</dbReference>
<evidence type="ECO:0000256" key="5">
    <source>
        <dbReference type="ARBA" id="ARBA00022741"/>
    </source>
</evidence>
<dbReference type="Proteomes" id="UP000322139">
    <property type="component" value="Unassembled WGS sequence"/>
</dbReference>
<evidence type="ECO:0000256" key="1">
    <source>
        <dbReference type="ARBA" id="ARBA00000085"/>
    </source>
</evidence>
<dbReference type="PANTHER" id="PTHR43065:SF10">
    <property type="entry name" value="PEROXIDE STRESS-ACTIVATED HISTIDINE KINASE MAK3"/>
    <property type="match status" value="1"/>
</dbReference>
<dbReference type="PROSITE" id="PS50109">
    <property type="entry name" value="HIS_KIN"/>
    <property type="match status" value="1"/>
</dbReference>
<comment type="caution">
    <text evidence="11">The sequence shown here is derived from an EMBL/GenBank/DDBJ whole genome shotgun (WGS) entry which is preliminary data.</text>
</comment>
<dbReference type="Gene3D" id="1.10.287.130">
    <property type="match status" value="1"/>
</dbReference>
<dbReference type="SMART" id="SM00388">
    <property type="entry name" value="HisKA"/>
    <property type="match status" value="1"/>
</dbReference>
<gene>
    <name evidence="11" type="ORF">FZD51_13605</name>
</gene>
<reference evidence="11 12" key="1">
    <citation type="submission" date="2019-08" db="EMBL/GenBank/DDBJ databases">
        <title>Bacillus genomes from the desert of Cuatro Cienegas, Coahuila.</title>
        <authorList>
            <person name="Olmedo-Alvarez G."/>
        </authorList>
    </citation>
    <scope>NUCLEOTIDE SEQUENCE [LARGE SCALE GENOMIC DNA]</scope>
    <source>
        <strain evidence="11 12">CH446_14T</strain>
    </source>
</reference>
<dbReference type="SUPFAM" id="SSF47384">
    <property type="entry name" value="Homodimeric domain of signal transducing histidine kinase"/>
    <property type="match status" value="1"/>
</dbReference>
<dbReference type="AlphaFoldDB" id="A0A5D4RD92"/>
<dbReference type="InterPro" id="IPR003661">
    <property type="entry name" value="HisK_dim/P_dom"/>
</dbReference>
<dbReference type="InterPro" id="IPR036097">
    <property type="entry name" value="HisK_dim/P_sf"/>
</dbReference>
<dbReference type="Pfam" id="PF02518">
    <property type="entry name" value="HATPase_c"/>
    <property type="match status" value="1"/>
</dbReference>
<dbReference type="CDD" id="cd00082">
    <property type="entry name" value="HisKA"/>
    <property type="match status" value="1"/>
</dbReference>
<evidence type="ECO:0000259" key="10">
    <source>
        <dbReference type="PROSITE" id="PS50109"/>
    </source>
</evidence>
<dbReference type="GO" id="GO:0005524">
    <property type="term" value="F:ATP binding"/>
    <property type="evidence" value="ECO:0007669"/>
    <property type="project" value="UniProtKB-KW"/>
</dbReference>
<evidence type="ECO:0000256" key="7">
    <source>
        <dbReference type="ARBA" id="ARBA00022840"/>
    </source>
</evidence>
<keyword evidence="8" id="KW-0902">Two-component regulatory system</keyword>
<dbReference type="InterPro" id="IPR003594">
    <property type="entry name" value="HATPase_dom"/>
</dbReference>
<keyword evidence="6" id="KW-0418">Kinase</keyword>
<evidence type="ECO:0000256" key="6">
    <source>
        <dbReference type="ARBA" id="ARBA00022777"/>
    </source>
</evidence>
<dbReference type="PANTHER" id="PTHR43065">
    <property type="entry name" value="SENSOR HISTIDINE KINASE"/>
    <property type="match status" value="1"/>
</dbReference>
<evidence type="ECO:0000256" key="4">
    <source>
        <dbReference type="ARBA" id="ARBA00022679"/>
    </source>
</evidence>
<keyword evidence="5" id="KW-0547">Nucleotide-binding</keyword>
<keyword evidence="3" id="KW-0597">Phosphoprotein</keyword>
<dbReference type="InterPro" id="IPR004358">
    <property type="entry name" value="Sig_transdc_His_kin-like_C"/>
</dbReference>
<comment type="catalytic activity">
    <reaction evidence="1">
        <text>ATP + protein L-histidine = ADP + protein N-phospho-L-histidine.</text>
        <dbReference type="EC" id="2.7.13.3"/>
    </reaction>
</comment>
<sequence length="378" mass="41781">MIPVNSLSQESFPFPYFILSHDLYIISASGAHQHHCQKHISALLADGGNVHELQAFLFGSKAESLDYQFKDGWFRIYRADGPENETIHLFCFPIEPLAAEIEQVLAEFEEKAAVFSKALKKKKEKLVQTAEQVQEMAVAYEFQANLGKLAAGIAHEIRNPLTTVKGFLQLLKPQLREIGKEEYASIALGEISRANEIIGSFLNANKPSENKMKKVHINQIVKEIVMLYESEAVLRGSLLLFEPSPDDPTMAAVPGELKQVLSNLFKNAMEAMTMQSMAGSVQAKVECCSQHAVITIQDNGCGMPEETLQRIYEPFYTTKETGTGIGMSVCKKIVEELGGSIEISSRPGEGTAVKVILPIDAEAAEKLAEPEIIPERRN</sequence>
<evidence type="ECO:0000256" key="8">
    <source>
        <dbReference type="ARBA" id="ARBA00023012"/>
    </source>
</evidence>
<evidence type="ECO:0000256" key="2">
    <source>
        <dbReference type="ARBA" id="ARBA00012438"/>
    </source>
</evidence>
<dbReference type="InterPro" id="IPR005467">
    <property type="entry name" value="His_kinase_dom"/>
</dbReference>
<dbReference type="EC" id="2.7.13.3" evidence="2"/>
<dbReference type="Gene3D" id="3.30.565.10">
    <property type="entry name" value="Histidine kinase-like ATPase, C-terminal domain"/>
    <property type="match status" value="1"/>
</dbReference>
<feature type="coiled-coil region" evidence="9">
    <location>
        <begin position="105"/>
        <end position="136"/>
    </location>
</feature>
<keyword evidence="9" id="KW-0175">Coiled coil</keyword>
<evidence type="ECO:0000313" key="11">
    <source>
        <dbReference type="EMBL" id="TYS47954.1"/>
    </source>
</evidence>
<dbReference type="Pfam" id="PF00512">
    <property type="entry name" value="HisKA"/>
    <property type="match status" value="1"/>
</dbReference>
<keyword evidence="7" id="KW-0067">ATP-binding</keyword>
<evidence type="ECO:0000313" key="12">
    <source>
        <dbReference type="Proteomes" id="UP000322139"/>
    </source>
</evidence>
<accession>A0A5D4RD92</accession>
<keyword evidence="4" id="KW-0808">Transferase</keyword>
<evidence type="ECO:0000256" key="3">
    <source>
        <dbReference type="ARBA" id="ARBA00022553"/>
    </source>
</evidence>
<dbReference type="SMART" id="SM00387">
    <property type="entry name" value="HATPase_c"/>
    <property type="match status" value="1"/>
</dbReference>
<dbReference type="GO" id="GO:0000155">
    <property type="term" value="F:phosphorelay sensor kinase activity"/>
    <property type="evidence" value="ECO:0007669"/>
    <property type="project" value="InterPro"/>
</dbReference>
<name>A0A5D4RD92_9BACI</name>
<organism evidence="11 12">
    <name type="scientific">Bacillus infantis</name>
    <dbReference type="NCBI Taxonomy" id="324767"/>
    <lineage>
        <taxon>Bacteria</taxon>
        <taxon>Bacillati</taxon>
        <taxon>Bacillota</taxon>
        <taxon>Bacilli</taxon>
        <taxon>Bacillales</taxon>
        <taxon>Bacillaceae</taxon>
        <taxon>Bacillus</taxon>
    </lineage>
</organism>
<feature type="domain" description="Histidine kinase" evidence="10">
    <location>
        <begin position="152"/>
        <end position="361"/>
    </location>
</feature>
<dbReference type="SUPFAM" id="SSF55874">
    <property type="entry name" value="ATPase domain of HSP90 chaperone/DNA topoisomerase II/histidine kinase"/>
    <property type="match status" value="1"/>
</dbReference>
<proteinExistence type="predicted"/>
<dbReference type="InterPro" id="IPR036890">
    <property type="entry name" value="HATPase_C_sf"/>
</dbReference>
<protein>
    <recommendedName>
        <fullName evidence="2">histidine kinase</fullName>
        <ecNumber evidence="2">2.7.13.3</ecNumber>
    </recommendedName>
</protein>
<dbReference type="RefSeq" id="WP_148975272.1">
    <property type="nucleotide sequence ID" value="NZ_JBNIKT010000012.1"/>
</dbReference>